<reference evidence="3" key="1">
    <citation type="submission" date="2023-03" db="EMBL/GenBank/DDBJ databases">
        <title>Massive genome expansion in bonnet fungi (Mycena s.s.) driven by repeated elements and novel gene families across ecological guilds.</title>
        <authorList>
            <consortium name="Lawrence Berkeley National Laboratory"/>
            <person name="Harder C.B."/>
            <person name="Miyauchi S."/>
            <person name="Viragh M."/>
            <person name="Kuo A."/>
            <person name="Thoen E."/>
            <person name="Andreopoulos B."/>
            <person name="Lu D."/>
            <person name="Skrede I."/>
            <person name="Drula E."/>
            <person name="Henrissat B."/>
            <person name="Morin E."/>
            <person name="Kohler A."/>
            <person name="Barry K."/>
            <person name="LaButti K."/>
            <person name="Morin E."/>
            <person name="Salamov A."/>
            <person name="Lipzen A."/>
            <person name="Mereny Z."/>
            <person name="Hegedus B."/>
            <person name="Baldrian P."/>
            <person name="Stursova M."/>
            <person name="Weitz H."/>
            <person name="Taylor A."/>
            <person name="Grigoriev I.V."/>
            <person name="Nagy L.G."/>
            <person name="Martin F."/>
            <person name="Kauserud H."/>
        </authorList>
    </citation>
    <scope>NUCLEOTIDE SEQUENCE</scope>
    <source>
        <strain evidence="3">CBHHK182m</strain>
    </source>
</reference>
<evidence type="ECO:0000256" key="1">
    <source>
        <dbReference type="SAM" id="SignalP"/>
    </source>
</evidence>
<evidence type="ECO:0000313" key="3">
    <source>
        <dbReference type="EMBL" id="KAJ7755164.1"/>
    </source>
</evidence>
<dbReference type="Pfam" id="PF00561">
    <property type="entry name" value="Abhydrolase_1"/>
    <property type="match status" value="1"/>
</dbReference>
<name>A0AAD7NCM7_9AGAR</name>
<accession>A0AAD7NCM7</accession>
<dbReference type="EMBL" id="JARKIB010000050">
    <property type="protein sequence ID" value="KAJ7755164.1"/>
    <property type="molecule type" value="Genomic_DNA"/>
</dbReference>
<feature type="chain" id="PRO_5042059934" evidence="1">
    <location>
        <begin position="22"/>
        <end position="366"/>
    </location>
</feature>
<sequence length="366" mass="41046">MHNLRILALGALSLYFQSTYGASESTFNPRAYQKSKATCKATNRAGGQETAVDINIHYVDIQPTSAKATLIMVHGWPGLWSIWSNQIQEFKEDYRLIVPDLRGFGESTHPEDIRSSGTMPDMTSDLACILEDAGISSAICVGCATKPLRMRPDLFHGVVGAVIPYIPSAGDFMPIEHLVVALPKLNYQLFFNKNTPEAITHLDKDVRRTIRATFRTVASPPPDEFLKSPTSYLSAWDDVVEIPPVPFFTPDEEDYLVEQYSIQGFQYTLQFYTEENRQSSWAFSNAQGNYTISQPVLSILPTNDPVADWALAAKILKSADYLPNSKTEFMNGAHWCHLEYPTEFNAILRPWLDDLVSKKDAGHDEL</sequence>
<dbReference type="PANTHER" id="PTHR43329">
    <property type="entry name" value="EPOXIDE HYDROLASE"/>
    <property type="match status" value="1"/>
</dbReference>
<comment type="caution">
    <text evidence="3">The sequence shown here is derived from an EMBL/GenBank/DDBJ whole genome shotgun (WGS) entry which is preliminary data.</text>
</comment>
<dbReference type="Gene3D" id="3.40.50.1820">
    <property type="entry name" value="alpha/beta hydrolase"/>
    <property type="match status" value="1"/>
</dbReference>
<evidence type="ECO:0000259" key="2">
    <source>
        <dbReference type="Pfam" id="PF00561"/>
    </source>
</evidence>
<dbReference type="Proteomes" id="UP001215598">
    <property type="component" value="Unassembled WGS sequence"/>
</dbReference>
<gene>
    <name evidence="3" type="ORF">B0H16DRAFT_1722379</name>
</gene>
<keyword evidence="4" id="KW-1185">Reference proteome</keyword>
<evidence type="ECO:0000313" key="4">
    <source>
        <dbReference type="Proteomes" id="UP001215598"/>
    </source>
</evidence>
<protein>
    <submittedName>
        <fullName evidence="3">Alpha/beta-hydrolase</fullName>
    </submittedName>
</protein>
<organism evidence="3 4">
    <name type="scientific">Mycena metata</name>
    <dbReference type="NCBI Taxonomy" id="1033252"/>
    <lineage>
        <taxon>Eukaryota</taxon>
        <taxon>Fungi</taxon>
        <taxon>Dikarya</taxon>
        <taxon>Basidiomycota</taxon>
        <taxon>Agaricomycotina</taxon>
        <taxon>Agaricomycetes</taxon>
        <taxon>Agaricomycetidae</taxon>
        <taxon>Agaricales</taxon>
        <taxon>Marasmiineae</taxon>
        <taxon>Mycenaceae</taxon>
        <taxon>Mycena</taxon>
    </lineage>
</organism>
<feature type="signal peptide" evidence="1">
    <location>
        <begin position="1"/>
        <end position="21"/>
    </location>
</feature>
<feature type="domain" description="AB hydrolase-1" evidence="2">
    <location>
        <begin position="69"/>
        <end position="143"/>
    </location>
</feature>
<proteinExistence type="predicted"/>
<dbReference type="AlphaFoldDB" id="A0AAD7NCM7"/>
<dbReference type="SUPFAM" id="SSF53474">
    <property type="entry name" value="alpha/beta-Hydrolases"/>
    <property type="match status" value="1"/>
</dbReference>
<keyword evidence="1" id="KW-0732">Signal</keyword>
<dbReference type="InterPro" id="IPR029058">
    <property type="entry name" value="AB_hydrolase_fold"/>
</dbReference>
<dbReference type="InterPro" id="IPR000073">
    <property type="entry name" value="AB_hydrolase_1"/>
</dbReference>